<feature type="transmembrane region" description="Helical" evidence="9">
    <location>
        <begin position="20"/>
        <end position="41"/>
    </location>
</feature>
<keyword evidence="7" id="KW-0406">Ion transport</keyword>
<dbReference type="Gene3D" id="1.20.1510.10">
    <property type="entry name" value="Cation efflux protein transmembrane domain"/>
    <property type="match status" value="1"/>
</dbReference>
<keyword evidence="13" id="KW-1185">Reference proteome</keyword>
<organism evidence="12 13">
    <name type="scientific">Marseilla massiliensis</name>
    <dbReference type="NCBI Taxonomy" id="1841864"/>
    <lineage>
        <taxon>Bacteria</taxon>
        <taxon>Pseudomonadati</taxon>
        <taxon>Bacteroidota</taxon>
        <taxon>Bacteroidia</taxon>
        <taxon>Bacteroidales</taxon>
        <taxon>Prevotellaceae</taxon>
        <taxon>Marseilla</taxon>
    </lineage>
</organism>
<dbReference type="GO" id="GO:0005886">
    <property type="term" value="C:plasma membrane"/>
    <property type="evidence" value="ECO:0007669"/>
    <property type="project" value="TreeGrafter"/>
</dbReference>
<feature type="transmembrane region" description="Helical" evidence="9">
    <location>
        <begin position="91"/>
        <end position="113"/>
    </location>
</feature>
<dbReference type="InterPro" id="IPR050681">
    <property type="entry name" value="CDF/SLC30A"/>
</dbReference>
<accession>A0A938WG61</accession>
<keyword evidence="8 9" id="KW-0472">Membrane</keyword>
<dbReference type="AlphaFoldDB" id="A0A938WG61"/>
<feature type="transmembrane region" description="Helical" evidence="9">
    <location>
        <begin position="125"/>
        <end position="146"/>
    </location>
</feature>
<comment type="similarity">
    <text evidence="2">Belongs to the cation diffusion facilitator (CDF) transporter (TC 2.A.4) family. SLC30A subfamily.</text>
</comment>
<evidence type="ECO:0000259" key="11">
    <source>
        <dbReference type="Pfam" id="PF16916"/>
    </source>
</evidence>
<dbReference type="EMBL" id="JACJJL010000001">
    <property type="protein sequence ID" value="MBM6660346.1"/>
    <property type="molecule type" value="Genomic_DNA"/>
</dbReference>
<evidence type="ECO:0000259" key="10">
    <source>
        <dbReference type="Pfam" id="PF01545"/>
    </source>
</evidence>
<dbReference type="RefSeq" id="WP_205107014.1">
    <property type="nucleotide sequence ID" value="NZ_CAWUJD010000001.1"/>
</dbReference>
<dbReference type="PANTHER" id="PTHR11562:SF17">
    <property type="entry name" value="RE54080P-RELATED"/>
    <property type="match status" value="1"/>
</dbReference>
<evidence type="ECO:0000256" key="5">
    <source>
        <dbReference type="ARBA" id="ARBA00022906"/>
    </source>
</evidence>
<evidence type="ECO:0000256" key="3">
    <source>
        <dbReference type="ARBA" id="ARBA00022448"/>
    </source>
</evidence>
<dbReference type="InterPro" id="IPR027469">
    <property type="entry name" value="Cation_efflux_TMD_sf"/>
</dbReference>
<dbReference type="NCBIfam" id="TIGR01297">
    <property type="entry name" value="CDF"/>
    <property type="match status" value="1"/>
</dbReference>
<dbReference type="Pfam" id="PF01545">
    <property type="entry name" value="Cation_efflux"/>
    <property type="match status" value="1"/>
</dbReference>
<sequence>MEENHNHHHHHAHVHEVKSLNGIFILSIALNAAFVIVEAAVGFLENSLSLLSDAGHNLGDVFSLLLVLAAFKLAAVHPSKRFTYGLKKSTVLISLLNAIILLVAVGAIILESIHKFREPAQVDGIAVSWTAFVGIIINGATAMLLMRGQKGDINVRGAFLHMAADTLVSVGVVISGVAITLTGCNTIDPIVSLVIAAVILVSTWKLLSESLRLSLDGTPEGIDPEHVIAKMEGCAHVVNVHHLHIWAMSTTANALTAHVVIDDLGAMEQAKAGIKAALMAEGIAHSTLEMETADCHCADHDTQYGG</sequence>
<feature type="transmembrane region" description="Helical" evidence="9">
    <location>
        <begin position="187"/>
        <end position="207"/>
    </location>
</feature>
<keyword evidence="5" id="KW-0862">Zinc</keyword>
<evidence type="ECO:0000256" key="8">
    <source>
        <dbReference type="ARBA" id="ARBA00023136"/>
    </source>
</evidence>
<feature type="domain" description="Cation efflux protein transmembrane" evidence="10">
    <location>
        <begin position="25"/>
        <end position="212"/>
    </location>
</feature>
<keyword evidence="4 9" id="KW-0812">Transmembrane</keyword>
<dbReference type="SUPFAM" id="SSF161111">
    <property type="entry name" value="Cation efflux protein transmembrane domain-like"/>
    <property type="match status" value="1"/>
</dbReference>
<keyword evidence="3" id="KW-0813">Transport</keyword>
<dbReference type="Pfam" id="PF16916">
    <property type="entry name" value="ZT_dimer"/>
    <property type="match status" value="1"/>
</dbReference>
<evidence type="ECO:0000256" key="9">
    <source>
        <dbReference type="SAM" id="Phobius"/>
    </source>
</evidence>
<protein>
    <submittedName>
        <fullName evidence="12">Cation transporter</fullName>
    </submittedName>
</protein>
<dbReference type="InterPro" id="IPR002524">
    <property type="entry name" value="Cation_efflux"/>
</dbReference>
<name>A0A938WG61_9BACT</name>
<evidence type="ECO:0000256" key="6">
    <source>
        <dbReference type="ARBA" id="ARBA00022989"/>
    </source>
</evidence>
<keyword evidence="5" id="KW-0864">Zinc transport</keyword>
<reference evidence="12 13" key="1">
    <citation type="journal article" date="2021" name="Sci. Rep.">
        <title>The distribution of antibiotic resistance genes in chicken gut microbiota commensals.</title>
        <authorList>
            <person name="Juricova H."/>
            <person name="Matiasovicova J."/>
            <person name="Kubasova T."/>
            <person name="Cejkova D."/>
            <person name="Rychlik I."/>
        </authorList>
    </citation>
    <scope>NUCLEOTIDE SEQUENCE [LARGE SCALE GENOMIC DNA]</scope>
    <source>
        <strain evidence="12 13">An819</strain>
    </source>
</reference>
<evidence type="ECO:0000256" key="7">
    <source>
        <dbReference type="ARBA" id="ARBA00023065"/>
    </source>
</evidence>
<feature type="transmembrane region" description="Helical" evidence="9">
    <location>
        <begin position="158"/>
        <end position="181"/>
    </location>
</feature>
<feature type="domain" description="Cation efflux protein cytoplasmic" evidence="11">
    <location>
        <begin position="220"/>
        <end position="264"/>
    </location>
</feature>
<comment type="subcellular location">
    <subcellularLocation>
        <location evidence="1">Membrane</location>
        <topology evidence="1">Multi-pass membrane protein</topology>
    </subcellularLocation>
</comment>
<gene>
    <name evidence="12" type="ORF">H6B30_01005</name>
</gene>
<comment type="caution">
    <text evidence="12">The sequence shown here is derived from an EMBL/GenBank/DDBJ whole genome shotgun (WGS) entry which is preliminary data.</text>
</comment>
<evidence type="ECO:0000313" key="12">
    <source>
        <dbReference type="EMBL" id="MBM6660346.1"/>
    </source>
</evidence>
<dbReference type="InterPro" id="IPR058533">
    <property type="entry name" value="Cation_efflux_TM"/>
</dbReference>
<dbReference type="Proteomes" id="UP000764045">
    <property type="component" value="Unassembled WGS sequence"/>
</dbReference>
<evidence type="ECO:0000256" key="1">
    <source>
        <dbReference type="ARBA" id="ARBA00004141"/>
    </source>
</evidence>
<dbReference type="InterPro" id="IPR027470">
    <property type="entry name" value="Cation_efflux_CTD"/>
</dbReference>
<evidence type="ECO:0000256" key="4">
    <source>
        <dbReference type="ARBA" id="ARBA00022692"/>
    </source>
</evidence>
<dbReference type="PANTHER" id="PTHR11562">
    <property type="entry name" value="CATION EFFLUX PROTEIN/ ZINC TRANSPORTER"/>
    <property type="match status" value="1"/>
</dbReference>
<feature type="transmembrane region" description="Helical" evidence="9">
    <location>
        <begin position="61"/>
        <end position="79"/>
    </location>
</feature>
<dbReference type="GO" id="GO:0005385">
    <property type="term" value="F:zinc ion transmembrane transporter activity"/>
    <property type="evidence" value="ECO:0007669"/>
    <property type="project" value="TreeGrafter"/>
</dbReference>
<evidence type="ECO:0000313" key="13">
    <source>
        <dbReference type="Proteomes" id="UP000764045"/>
    </source>
</evidence>
<keyword evidence="6 9" id="KW-1133">Transmembrane helix</keyword>
<proteinExistence type="inferred from homology"/>
<evidence type="ECO:0000256" key="2">
    <source>
        <dbReference type="ARBA" id="ARBA00008873"/>
    </source>
</evidence>